<dbReference type="Gene3D" id="1.10.260.40">
    <property type="entry name" value="lambda repressor-like DNA-binding domains"/>
    <property type="match status" value="1"/>
</dbReference>
<evidence type="ECO:0000256" key="1">
    <source>
        <dbReference type="SAM" id="MobiDB-lite"/>
    </source>
</evidence>
<dbReference type="InterPro" id="IPR010982">
    <property type="entry name" value="Lambda_DNA-bd_dom_sf"/>
</dbReference>
<evidence type="ECO:0000313" key="2">
    <source>
        <dbReference type="EMBL" id="MBB6161984.1"/>
    </source>
</evidence>
<reference evidence="2 3" key="1">
    <citation type="submission" date="2020-08" db="EMBL/GenBank/DDBJ databases">
        <title>Genomic Encyclopedia of Type Strains, Phase IV (KMG-IV): sequencing the most valuable type-strain genomes for metagenomic binning, comparative biology and taxonomic classification.</title>
        <authorList>
            <person name="Goeker M."/>
        </authorList>
    </citation>
    <scope>NUCLEOTIDE SEQUENCE [LARGE SCALE GENOMIC DNA]</scope>
    <source>
        <strain evidence="2 3">DSM 100734</strain>
    </source>
</reference>
<dbReference type="Proteomes" id="UP000547879">
    <property type="component" value="Unassembled WGS sequence"/>
</dbReference>
<comment type="caution">
    <text evidence="2">The sequence shown here is derived from an EMBL/GenBank/DDBJ whole genome shotgun (WGS) entry which is preliminary data.</text>
</comment>
<name>A0A7W9Y4R9_9HYPH</name>
<keyword evidence="3" id="KW-1185">Reference proteome</keyword>
<proteinExistence type="predicted"/>
<organism evidence="2 3">
    <name type="scientific">Rhizobium wenxiniae</name>
    <dbReference type="NCBI Taxonomy" id="1737357"/>
    <lineage>
        <taxon>Bacteria</taxon>
        <taxon>Pseudomonadati</taxon>
        <taxon>Pseudomonadota</taxon>
        <taxon>Alphaproteobacteria</taxon>
        <taxon>Hyphomicrobiales</taxon>
        <taxon>Rhizobiaceae</taxon>
        <taxon>Rhizobium/Agrobacterium group</taxon>
        <taxon>Rhizobium</taxon>
    </lineage>
</organism>
<accession>A0A7W9Y4R9</accession>
<protein>
    <submittedName>
        <fullName evidence="2">Ribosome-binding protein aMBF1 (Putative translation factor)</fullName>
    </submittedName>
</protein>
<feature type="region of interest" description="Disordered" evidence="1">
    <location>
        <begin position="14"/>
        <end position="35"/>
    </location>
</feature>
<dbReference type="GO" id="GO:0003677">
    <property type="term" value="F:DNA binding"/>
    <property type="evidence" value="ECO:0007669"/>
    <property type="project" value="InterPro"/>
</dbReference>
<gene>
    <name evidence="2" type="ORF">HNQ72_001802</name>
</gene>
<feature type="region of interest" description="Disordered" evidence="1">
    <location>
        <begin position="52"/>
        <end position="84"/>
    </location>
</feature>
<sequence>MIGLSIEELAEAASVSGNSIRDAEASTGNPEPELSRKLKHALESRGIIFVATGQQDASGPGVRLHQQRADEGIRPQNLNSTNDD</sequence>
<dbReference type="AlphaFoldDB" id="A0A7W9Y4R9"/>
<dbReference type="EMBL" id="JACHEG010000002">
    <property type="protein sequence ID" value="MBB6161984.1"/>
    <property type="molecule type" value="Genomic_DNA"/>
</dbReference>
<evidence type="ECO:0000313" key="3">
    <source>
        <dbReference type="Proteomes" id="UP000547879"/>
    </source>
</evidence>